<dbReference type="EMBL" id="JAFBFI010000020">
    <property type="protein sequence ID" value="MBM7694242.1"/>
    <property type="molecule type" value="Genomic_DNA"/>
</dbReference>
<name>A0ABS2QMB1_9BACI</name>
<accession>A0ABS2QMB1</accession>
<feature type="transmembrane region" description="Helical" evidence="1">
    <location>
        <begin position="34"/>
        <end position="53"/>
    </location>
</feature>
<dbReference type="RefSeq" id="WP_204546202.1">
    <property type="nucleotide sequence ID" value="NZ_JAFBFI010000020.1"/>
</dbReference>
<protein>
    <submittedName>
        <fullName evidence="2">Uncharacterized protein</fullName>
    </submittedName>
</protein>
<proteinExistence type="predicted"/>
<reference evidence="2 3" key="1">
    <citation type="submission" date="2021-01" db="EMBL/GenBank/DDBJ databases">
        <title>Genomic Encyclopedia of Type Strains, Phase IV (KMG-IV): sequencing the most valuable type-strain genomes for metagenomic binning, comparative biology and taxonomic classification.</title>
        <authorList>
            <person name="Goeker M."/>
        </authorList>
    </citation>
    <scope>NUCLEOTIDE SEQUENCE [LARGE SCALE GENOMIC DNA]</scope>
    <source>
        <strain evidence="2 3">DSM 105482</strain>
    </source>
</reference>
<evidence type="ECO:0000313" key="2">
    <source>
        <dbReference type="EMBL" id="MBM7694242.1"/>
    </source>
</evidence>
<keyword evidence="1" id="KW-1133">Transmembrane helix</keyword>
<evidence type="ECO:0000256" key="1">
    <source>
        <dbReference type="SAM" id="Phobius"/>
    </source>
</evidence>
<gene>
    <name evidence="2" type="ORF">JOC77_003686</name>
</gene>
<keyword evidence="1" id="KW-0472">Membrane</keyword>
<feature type="transmembrane region" description="Helical" evidence="1">
    <location>
        <begin position="7"/>
        <end position="28"/>
    </location>
</feature>
<keyword evidence="3" id="KW-1185">Reference proteome</keyword>
<sequence>MEGANTGYILTMIAAILTAYILSVLIHLSNEPTIATGAAIGFLAGLTASLRELSPTFFENRSRTLFLHKCRLSYSFHNRYGNYYCVIILICKKSF</sequence>
<organism evidence="2 3">
    <name type="scientific">Peribacillus deserti</name>
    <dbReference type="NCBI Taxonomy" id="673318"/>
    <lineage>
        <taxon>Bacteria</taxon>
        <taxon>Bacillati</taxon>
        <taxon>Bacillota</taxon>
        <taxon>Bacilli</taxon>
        <taxon>Bacillales</taxon>
        <taxon>Bacillaceae</taxon>
        <taxon>Peribacillus</taxon>
    </lineage>
</organism>
<comment type="caution">
    <text evidence="2">The sequence shown here is derived from an EMBL/GenBank/DDBJ whole genome shotgun (WGS) entry which is preliminary data.</text>
</comment>
<evidence type="ECO:0000313" key="3">
    <source>
        <dbReference type="Proteomes" id="UP000823486"/>
    </source>
</evidence>
<keyword evidence="1" id="KW-0812">Transmembrane</keyword>
<dbReference type="Proteomes" id="UP000823486">
    <property type="component" value="Unassembled WGS sequence"/>
</dbReference>